<evidence type="ECO:0000256" key="3">
    <source>
        <dbReference type="ARBA" id="ARBA00022679"/>
    </source>
</evidence>
<reference evidence="9" key="2">
    <citation type="submission" date="2020-09" db="EMBL/GenBank/DDBJ databases">
        <authorList>
            <person name="Sun Q."/>
            <person name="Zhou Y."/>
        </authorList>
    </citation>
    <scope>NUCLEOTIDE SEQUENCE</scope>
    <source>
        <strain evidence="9">CGMCC 1.16012</strain>
    </source>
</reference>
<evidence type="ECO:0000259" key="8">
    <source>
        <dbReference type="Pfam" id="PF13632"/>
    </source>
</evidence>
<feature type="transmembrane region" description="Helical" evidence="7">
    <location>
        <begin position="38"/>
        <end position="55"/>
    </location>
</feature>
<evidence type="ECO:0000256" key="2">
    <source>
        <dbReference type="ARBA" id="ARBA00022676"/>
    </source>
</evidence>
<keyword evidence="2" id="KW-0328">Glycosyltransferase</keyword>
<keyword evidence="10" id="KW-1185">Reference proteome</keyword>
<protein>
    <recommendedName>
        <fullName evidence="8">Glycosyltransferase 2-like domain-containing protein</fullName>
    </recommendedName>
</protein>
<keyword evidence="3" id="KW-0808">Transferase</keyword>
<keyword evidence="5 7" id="KW-1133">Transmembrane helix</keyword>
<keyword evidence="4 7" id="KW-0812">Transmembrane</keyword>
<dbReference type="GO" id="GO:0016758">
    <property type="term" value="F:hexosyltransferase activity"/>
    <property type="evidence" value="ECO:0007669"/>
    <property type="project" value="TreeGrafter"/>
</dbReference>
<dbReference type="PANTHER" id="PTHR43867">
    <property type="entry name" value="CELLULOSE SYNTHASE CATALYTIC SUBUNIT A [UDP-FORMING]"/>
    <property type="match status" value="1"/>
</dbReference>
<gene>
    <name evidence="9" type="ORF">GCM10011517_22220</name>
</gene>
<evidence type="ECO:0000313" key="9">
    <source>
        <dbReference type="EMBL" id="GGE54177.1"/>
    </source>
</evidence>
<dbReference type="PANTHER" id="PTHR43867:SF2">
    <property type="entry name" value="CELLULOSE SYNTHASE CATALYTIC SUBUNIT A [UDP-FORMING]"/>
    <property type="match status" value="1"/>
</dbReference>
<dbReference type="OrthoDB" id="9806824at2"/>
<dbReference type="SUPFAM" id="SSF53448">
    <property type="entry name" value="Nucleotide-diphospho-sugar transferases"/>
    <property type="match status" value="1"/>
</dbReference>
<evidence type="ECO:0000256" key="6">
    <source>
        <dbReference type="ARBA" id="ARBA00023136"/>
    </source>
</evidence>
<evidence type="ECO:0000256" key="5">
    <source>
        <dbReference type="ARBA" id="ARBA00022989"/>
    </source>
</evidence>
<feature type="transmembrane region" description="Helical" evidence="7">
    <location>
        <begin position="509"/>
        <end position="532"/>
    </location>
</feature>
<feature type="transmembrane region" description="Helical" evidence="7">
    <location>
        <begin position="67"/>
        <end position="89"/>
    </location>
</feature>
<accession>A0A917EJR8</accession>
<evidence type="ECO:0000313" key="10">
    <source>
        <dbReference type="Proteomes" id="UP000606730"/>
    </source>
</evidence>
<dbReference type="Gene3D" id="3.90.550.10">
    <property type="entry name" value="Spore Coat Polysaccharide Biosynthesis Protein SpsA, Chain A"/>
    <property type="match status" value="1"/>
</dbReference>
<proteinExistence type="predicted"/>
<keyword evidence="6 7" id="KW-0472">Membrane</keyword>
<dbReference type="CDD" id="cd06421">
    <property type="entry name" value="CESA_CelA_like"/>
    <property type="match status" value="1"/>
</dbReference>
<dbReference type="EMBL" id="BMKN01000002">
    <property type="protein sequence ID" value="GGE54177.1"/>
    <property type="molecule type" value="Genomic_DNA"/>
</dbReference>
<evidence type="ECO:0000256" key="7">
    <source>
        <dbReference type="SAM" id="Phobius"/>
    </source>
</evidence>
<dbReference type="Proteomes" id="UP000606730">
    <property type="component" value="Unassembled WGS sequence"/>
</dbReference>
<feature type="transmembrane region" description="Helical" evidence="7">
    <location>
        <begin position="400"/>
        <end position="420"/>
    </location>
</feature>
<dbReference type="RefSeq" id="WP_095594147.1">
    <property type="nucleotide sequence ID" value="NZ_BMKN01000002.1"/>
</dbReference>
<reference evidence="9" key="1">
    <citation type="journal article" date="2014" name="Int. J. Syst. Evol. Microbiol.">
        <title>Complete genome sequence of Corynebacterium casei LMG S-19264T (=DSM 44701T), isolated from a smear-ripened cheese.</title>
        <authorList>
            <consortium name="US DOE Joint Genome Institute (JGI-PGF)"/>
            <person name="Walter F."/>
            <person name="Albersmeier A."/>
            <person name="Kalinowski J."/>
            <person name="Ruckert C."/>
        </authorList>
    </citation>
    <scope>NUCLEOTIDE SEQUENCE</scope>
    <source>
        <strain evidence="9">CGMCC 1.16012</strain>
    </source>
</reference>
<feature type="transmembrane region" description="Helical" evidence="7">
    <location>
        <begin position="544"/>
        <end position="564"/>
    </location>
</feature>
<feature type="domain" description="Glycosyltransferase 2-like" evidence="8">
    <location>
        <begin position="201"/>
        <end position="421"/>
    </location>
</feature>
<name>A0A917EJR8_9RHOB</name>
<evidence type="ECO:0000256" key="1">
    <source>
        <dbReference type="ARBA" id="ARBA00004141"/>
    </source>
</evidence>
<comment type="caution">
    <text evidence="9">The sequence shown here is derived from an EMBL/GenBank/DDBJ whole genome shotgun (WGS) entry which is preliminary data.</text>
</comment>
<dbReference type="InterPro" id="IPR029044">
    <property type="entry name" value="Nucleotide-diphossugar_trans"/>
</dbReference>
<dbReference type="InterPro" id="IPR050321">
    <property type="entry name" value="Glycosyltr_2/OpgH_subfam"/>
</dbReference>
<comment type="subcellular location">
    <subcellularLocation>
        <location evidence="1">Membrane</location>
        <topology evidence="1">Multi-pass membrane protein</topology>
    </subcellularLocation>
</comment>
<dbReference type="GO" id="GO:0005886">
    <property type="term" value="C:plasma membrane"/>
    <property type="evidence" value="ECO:0007669"/>
    <property type="project" value="TreeGrafter"/>
</dbReference>
<dbReference type="Pfam" id="PF13632">
    <property type="entry name" value="Glyco_trans_2_3"/>
    <property type="match status" value="1"/>
</dbReference>
<sequence length="577" mass="65174">MDTTKDPATKVTTETYFRHFDNRMPPHFPAMKDWQESLWHLLAGLCIGLGVWYLHWRWTSSLNPDAMAFSVLIVGAETLAFLGLVLFFFDIWKEGDTPRKEPPATRQDAGLEGDGPIHIDVFLTTCDESAALLEASIQALKTLRVPRNMQLHTYLLDDGNRAEIAQLAQSHGVEYLTRKNNIGFKAGNLRNALFKTNGDFVVILDADTRVLPTMLENTLGYFRDPKVAWVQTPHWFYDVPGETKGSKLKDPFMANPNVFFDVIQRRRNRDHASFCCGAGSIHRREAIFHDALRQLGKDMDAYQKFLPETKDRAKASLRATPAQPFRFHVSEDIFTSILMHSDPQSGWKSVYHPQAEARMLSPWSVEAWTSQRLKYAGGTFDIMLNANPLWRKGMPLKTKLHYAATFWSYLSILWLSVLLMAPVLSLFTGVAPVNAYSLDFFLHLLPPLIMAEVATMVGCKGYNTTAGRLVTIGCLPLQWKALWLVLRGRKPRFPPTPKVPGLAGAAKRLIPNFIVLAIMAAAAVFGIIATLLELPGYTPSKTIVNIFWCSWNAFAVWMVVRLYWWSPEAELQAVRAT</sequence>
<dbReference type="InterPro" id="IPR001173">
    <property type="entry name" value="Glyco_trans_2-like"/>
</dbReference>
<evidence type="ECO:0000256" key="4">
    <source>
        <dbReference type="ARBA" id="ARBA00022692"/>
    </source>
</evidence>
<dbReference type="AlphaFoldDB" id="A0A917EJR8"/>
<organism evidence="9 10">
    <name type="scientific">Actibacterium pelagium</name>
    <dbReference type="NCBI Taxonomy" id="2029103"/>
    <lineage>
        <taxon>Bacteria</taxon>
        <taxon>Pseudomonadati</taxon>
        <taxon>Pseudomonadota</taxon>
        <taxon>Alphaproteobacteria</taxon>
        <taxon>Rhodobacterales</taxon>
        <taxon>Roseobacteraceae</taxon>
        <taxon>Actibacterium</taxon>
    </lineage>
</organism>
<feature type="transmembrane region" description="Helical" evidence="7">
    <location>
        <begin position="440"/>
        <end position="459"/>
    </location>
</feature>